<feature type="transmembrane region" description="Helical" evidence="8">
    <location>
        <begin position="210"/>
        <end position="230"/>
    </location>
</feature>
<dbReference type="InterPro" id="IPR005074">
    <property type="entry name" value="Peptidase_C39"/>
</dbReference>
<evidence type="ECO:0000313" key="12">
    <source>
        <dbReference type="EMBL" id="MBB2148325.1"/>
    </source>
</evidence>
<dbReference type="Gene3D" id="3.90.70.10">
    <property type="entry name" value="Cysteine proteinases"/>
    <property type="match status" value="1"/>
</dbReference>
<dbReference type="PROSITE" id="PS50929">
    <property type="entry name" value="ABC_TM1F"/>
    <property type="match status" value="1"/>
</dbReference>
<evidence type="ECO:0000256" key="1">
    <source>
        <dbReference type="ARBA" id="ARBA00004651"/>
    </source>
</evidence>
<dbReference type="RefSeq" id="WP_182954142.1">
    <property type="nucleotide sequence ID" value="NZ_WNXC01000001.1"/>
</dbReference>
<keyword evidence="7 8" id="KW-0472">Membrane</keyword>
<dbReference type="Pfam" id="PF00005">
    <property type="entry name" value="ABC_tran"/>
    <property type="match status" value="1"/>
</dbReference>
<name>A0ABR6EST6_9SPHI</name>
<dbReference type="Gene3D" id="3.40.50.300">
    <property type="entry name" value="P-loop containing nucleotide triphosphate hydrolases"/>
    <property type="match status" value="1"/>
</dbReference>
<evidence type="ECO:0000256" key="5">
    <source>
        <dbReference type="ARBA" id="ARBA00022840"/>
    </source>
</evidence>
<accession>A0ABR6EST6</accession>
<evidence type="ECO:0000313" key="13">
    <source>
        <dbReference type="Proteomes" id="UP000636110"/>
    </source>
</evidence>
<dbReference type="InterPro" id="IPR003593">
    <property type="entry name" value="AAA+_ATPase"/>
</dbReference>
<dbReference type="Gene3D" id="1.20.1560.10">
    <property type="entry name" value="ABC transporter type 1, transmembrane domain"/>
    <property type="match status" value="1"/>
</dbReference>
<dbReference type="SMART" id="SM00382">
    <property type="entry name" value="AAA"/>
    <property type="match status" value="1"/>
</dbReference>
<dbReference type="CDD" id="cd18570">
    <property type="entry name" value="ABC_6TM_PCAT1_LagD_like"/>
    <property type="match status" value="1"/>
</dbReference>
<dbReference type="GO" id="GO:0005524">
    <property type="term" value="F:ATP binding"/>
    <property type="evidence" value="ECO:0007669"/>
    <property type="project" value="UniProtKB-KW"/>
</dbReference>
<dbReference type="PANTHER" id="PTHR43394">
    <property type="entry name" value="ATP-DEPENDENT PERMEASE MDL1, MITOCHONDRIAL"/>
    <property type="match status" value="1"/>
</dbReference>
<keyword evidence="13" id="KW-1185">Reference proteome</keyword>
<dbReference type="Pfam" id="PF03412">
    <property type="entry name" value="Peptidase_C39"/>
    <property type="match status" value="1"/>
</dbReference>
<feature type="transmembrane region" description="Helical" evidence="8">
    <location>
        <begin position="170"/>
        <end position="190"/>
    </location>
</feature>
<comment type="subcellular location">
    <subcellularLocation>
        <location evidence="1">Cell membrane</location>
        <topology evidence="1">Multi-pass membrane protein</topology>
    </subcellularLocation>
</comment>
<dbReference type="InterPro" id="IPR003439">
    <property type="entry name" value="ABC_transporter-like_ATP-bd"/>
</dbReference>
<dbReference type="InterPro" id="IPR036640">
    <property type="entry name" value="ABC1_TM_sf"/>
</dbReference>
<keyword evidence="4" id="KW-0378">Hydrolase</keyword>
<dbReference type="PROSITE" id="PS50893">
    <property type="entry name" value="ABC_TRANSPORTER_2"/>
    <property type="match status" value="1"/>
</dbReference>
<dbReference type="EMBL" id="WNXC01000001">
    <property type="protein sequence ID" value="MBB2148325.1"/>
    <property type="molecule type" value="Genomic_DNA"/>
</dbReference>
<proteinExistence type="predicted"/>
<protein>
    <submittedName>
        <fullName evidence="12">ATP-binding cassette domain-containing protein</fullName>
    </submittedName>
</protein>
<gene>
    <name evidence="12" type="ORF">GM920_05320</name>
</gene>
<dbReference type="InterPro" id="IPR027417">
    <property type="entry name" value="P-loop_NTPase"/>
</dbReference>
<evidence type="ECO:0000256" key="6">
    <source>
        <dbReference type="ARBA" id="ARBA00022989"/>
    </source>
</evidence>
<evidence type="ECO:0000256" key="4">
    <source>
        <dbReference type="ARBA" id="ARBA00022801"/>
    </source>
</evidence>
<dbReference type="PROSITE" id="PS50990">
    <property type="entry name" value="PEPTIDASE_C39"/>
    <property type="match status" value="1"/>
</dbReference>
<dbReference type="InterPro" id="IPR017871">
    <property type="entry name" value="ABC_transporter-like_CS"/>
</dbReference>
<dbReference type="PANTHER" id="PTHR43394:SF1">
    <property type="entry name" value="ATP-BINDING CASSETTE SUB-FAMILY B MEMBER 10, MITOCHONDRIAL"/>
    <property type="match status" value="1"/>
</dbReference>
<feature type="transmembrane region" description="Helical" evidence="8">
    <location>
        <begin position="402"/>
        <end position="420"/>
    </location>
</feature>
<evidence type="ECO:0000256" key="3">
    <source>
        <dbReference type="ARBA" id="ARBA00022741"/>
    </source>
</evidence>
<comment type="caution">
    <text evidence="12">The sequence shown here is derived from an EMBL/GenBank/DDBJ whole genome shotgun (WGS) entry which is preliminary data.</text>
</comment>
<organism evidence="12 13">
    <name type="scientific">Pedobacter gandavensis</name>
    <dbReference type="NCBI Taxonomy" id="2679963"/>
    <lineage>
        <taxon>Bacteria</taxon>
        <taxon>Pseudomonadati</taxon>
        <taxon>Bacteroidota</taxon>
        <taxon>Sphingobacteriia</taxon>
        <taxon>Sphingobacteriales</taxon>
        <taxon>Sphingobacteriaceae</taxon>
        <taxon>Pedobacter</taxon>
    </lineage>
</organism>
<keyword evidence="5 12" id="KW-0067">ATP-binding</keyword>
<keyword evidence="3" id="KW-0547">Nucleotide-binding</keyword>
<dbReference type="Pfam" id="PF00664">
    <property type="entry name" value="ABC_membrane"/>
    <property type="match status" value="1"/>
</dbReference>
<keyword evidence="6 8" id="KW-1133">Transmembrane helix</keyword>
<dbReference type="Proteomes" id="UP000636110">
    <property type="component" value="Unassembled WGS sequence"/>
</dbReference>
<sequence>MDDNLSKLRRKTFKRQQERTDCGIACLISITKFHGGHQTVENLREISGTNTQGTTLLGLYQCAEKIGFDANAFTADLTHLELETSPLILHVVMEKTIQHFVIYYGKNPATGQFIIGDPAKGIYELDAQELTNIWKSKALLKLSPNSQFTIVKDKEKAKVKWFKNLIYEDINILLTTMALGLVITILGFSTAIFSQKLIDVIIPGGDTKKLIFSLTLLALAILLKSALTYVRQYLSLLQNRDFSHRIIRNFFSALVYLPKQFFDTRSTGDMITRMNDTSRIQQNVAFITGTVFIDIVVVITTALFLINYSQLISMITFCFIPVIIWLITSYTKPIKTFQKNLMVAQATNQSNYIDTIQGIEIIKSQNEEMFFIEKVNLTYGGLQLKTFDLGRLGNRFKFSTEVITMLLSTTIMSVSAYQVMQKKIELGEMIAIIALSNILIQAVGRLSQVNLQLQEAKVAFDRMYDFASILPEYNPKDRATEIMFNQLEVCDLTFGFPGRGPTLKNINFEVKKGEIITLLGESGCGKSTTIALLQQFYKPTQGIILVNKKNLDEFDTPSWRETLATVPQEIKLFNGSLLDNIAISDTLKKSGSIIEFCKETGLDEFFSRLPQGYHTLVGEEGINLSGGQKQLVALARALYRNPQILLLDEATSAMDRRTEKFIIELLLKYKEKMAIIMVTHKVMTAKIADRIYIIEHGIIRDGGTPVELLSRDNFFSQMILEHTI</sequence>
<dbReference type="InterPro" id="IPR011527">
    <property type="entry name" value="ABC1_TM_dom"/>
</dbReference>
<evidence type="ECO:0000256" key="2">
    <source>
        <dbReference type="ARBA" id="ARBA00022692"/>
    </source>
</evidence>
<evidence type="ECO:0000256" key="8">
    <source>
        <dbReference type="SAM" id="Phobius"/>
    </source>
</evidence>
<evidence type="ECO:0000259" key="11">
    <source>
        <dbReference type="PROSITE" id="PS50990"/>
    </source>
</evidence>
<reference evidence="12 13" key="1">
    <citation type="submission" date="2019-11" db="EMBL/GenBank/DDBJ databases">
        <title>Description of Pedobacter sp. LMG 31462T.</title>
        <authorList>
            <person name="Carlier A."/>
            <person name="Qi S."/>
            <person name="Vandamme P."/>
        </authorList>
    </citation>
    <scope>NUCLEOTIDE SEQUENCE [LARGE SCALE GENOMIC DNA]</scope>
    <source>
        <strain evidence="12 13">LMG 31462</strain>
    </source>
</reference>
<dbReference type="InterPro" id="IPR039421">
    <property type="entry name" value="Type_1_exporter"/>
</dbReference>
<evidence type="ECO:0000259" key="9">
    <source>
        <dbReference type="PROSITE" id="PS50893"/>
    </source>
</evidence>
<dbReference type="SUPFAM" id="SSF52540">
    <property type="entry name" value="P-loop containing nucleoside triphosphate hydrolases"/>
    <property type="match status" value="1"/>
</dbReference>
<feature type="domain" description="Peptidase C39" evidence="11">
    <location>
        <begin position="16"/>
        <end position="141"/>
    </location>
</feature>
<evidence type="ECO:0000259" key="10">
    <source>
        <dbReference type="PROSITE" id="PS50929"/>
    </source>
</evidence>
<feature type="transmembrane region" description="Helical" evidence="8">
    <location>
        <begin position="311"/>
        <end position="330"/>
    </location>
</feature>
<dbReference type="SUPFAM" id="SSF90123">
    <property type="entry name" value="ABC transporter transmembrane region"/>
    <property type="match status" value="1"/>
</dbReference>
<feature type="domain" description="ABC transporter" evidence="9">
    <location>
        <begin position="487"/>
        <end position="721"/>
    </location>
</feature>
<feature type="domain" description="ABC transmembrane type-1" evidence="10">
    <location>
        <begin position="174"/>
        <end position="455"/>
    </location>
</feature>
<keyword evidence="2 8" id="KW-0812">Transmembrane</keyword>
<evidence type="ECO:0000256" key="7">
    <source>
        <dbReference type="ARBA" id="ARBA00023136"/>
    </source>
</evidence>
<dbReference type="PROSITE" id="PS00211">
    <property type="entry name" value="ABC_TRANSPORTER_1"/>
    <property type="match status" value="1"/>
</dbReference>
<feature type="transmembrane region" description="Helical" evidence="8">
    <location>
        <begin position="283"/>
        <end position="305"/>
    </location>
</feature>